<protein>
    <submittedName>
        <fullName evidence="2">GNAT superfamily N-acetyltransferase</fullName>
    </submittedName>
</protein>
<dbReference type="AlphaFoldDB" id="A0AAE4CC78"/>
<sequence>MSGHMPRPAGEDDIGWVTGLLALTYRNSPVLRWALPSDDIRDALAGYLVRPIVEYALVRGHVDVVDGLAAAVWTPSGQPLPPAHPQEWETMWGEGTLANLPLLHDILTTRRPPGRDYLALLAVAGTARGGGIGTALLAHHHAYLDQHAVTGYVEATGDTTGFYRHAGYAADGDPIRLPCGGPVLHPMARTPSAVSPSAATGAKCVR</sequence>
<dbReference type="Proteomes" id="UP001183643">
    <property type="component" value="Unassembled WGS sequence"/>
</dbReference>
<accession>A0AAE4CC78</accession>
<evidence type="ECO:0000313" key="3">
    <source>
        <dbReference type="Proteomes" id="UP001183643"/>
    </source>
</evidence>
<organism evidence="2 3">
    <name type="scientific">Catenuloplanes atrovinosus</name>
    <dbReference type="NCBI Taxonomy" id="137266"/>
    <lineage>
        <taxon>Bacteria</taxon>
        <taxon>Bacillati</taxon>
        <taxon>Actinomycetota</taxon>
        <taxon>Actinomycetes</taxon>
        <taxon>Micromonosporales</taxon>
        <taxon>Micromonosporaceae</taxon>
        <taxon>Catenuloplanes</taxon>
    </lineage>
</organism>
<dbReference type="InterPro" id="IPR016181">
    <property type="entry name" value="Acyl_CoA_acyltransferase"/>
</dbReference>
<comment type="caution">
    <text evidence="2">The sequence shown here is derived from an EMBL/GenBank/DDBJ whole genome shotgun (WGS) entry which is preliminary data.</text>
</comment>
<dbReference type="InterPro" id="IPR000182">
    <property type="entry name" value="GNAT_dom"/>
</dbReference>
<name>A0AAE4CC78_9ACTN</name>
<reference evidence="2" key="1">
    <citation type="submission" date="2023-07" db="EMBL/GenBank/DDBJ databases">
        <title>Sequencing the genomes of 1000 actinobacteria strains.</title>
        <authorList>
            <person name="Klenk H.-P."/>
        </authorList>
    </citation>
    <scope>NUCLEOTIDE SEQUENCE</scope>
    <source>
        <strain evidence="2">DSM 44707</strain>
    </source>
</reference>
<dbReference type="SUPFAM" id="SSF55729">
    <property type="entry name" value="Acyl-CoA N-acyltransferases (Nat)"/>
    <property type="match status" value="1"/>
</dbReference>
<keyword evidence="3" id="KW-1185">Reference proteome</keyword>
<evidence type="ECO:0000313" key="2">
    <source>
        <dbReference type="EMBL" id="MDR7277694.1"/>
    </source>
</evidence>
<dbReference type="Pfam" id="PF13673">
    <property type="entry name" value="Acetyltransf_10"/>
    <property type="match status" value="1"/>
</dbReference>
<gene>
    <name evidence="2" type="ORF">J2S41_004472</name>
</gene>
<dbReference type="RefSeq" id="WP_310370142.1">
    <property type="nucleotide sequence ID" value="NZ_JAVDYB010000001.1"/>
</dbReference>
<feature type="domain" description="N-acetyltransferase" evidence="1">
    <location>
        <begin position="115"/>
        <end position="175"/>
    </location>
</feature>
<proteinExistence type="predicted"/>
<dbReference type="Gene3D" id="3.40.630.30">
    <property type="match status" value="1"/>
</dbReference>
<dbReference type="GO" id="GO:0016747">
    <property type="term" value="F:acyltransferase activity, transferring groups other than amino-acyl groups"/>
    <property type="evidence" value="ECO:0007669"/>
    <property type="project" value="InterPro"/>
</dbReference>
<evidence type="ECO:0000259" key="1">
    <source>
        <dbReference type="Pfam" id="PF13673"/>
    </source>
</evidence>
<dbReference type="EMBL" id="JAVDYB010000001">
    <property type="protein sequence ID" value="MDR7277694.1"/>
    <property type="molecule type" value="Genomic_DNA"/>
</dbReference>